<evidence type="ECO:0000256" key="4">
    <source>
        <dbReference type="ARBA" id="ARBA00022679"/>
    </source>
</evidence>
<evidence type="ECO:0000313" key="13">
    <source>
        <dbReference type="Proteomes" id="UP000065734"/>
    </source>
</evidence>
<reference evidence="13" key="3">
    <citation type="journal article" date="2016" name="Genome Announc.">
        <title>Revised genome sequence of the purple photosynthetic bacterium Blastochloris viridis.</title>
        <authorList>
            <person name="Liu L.N."/>
            <person name="Faulkner M."/>
            <person name="Liu X."/>
            <person name="Huang F."/>
            <person name="Darby A.C."/>
            <person name="Hall N."/>
        </authorList>
    </citation>
    <scope>NUCLEOTIDE SEQUENCE [LARGE SCALE GENOMIC DNA]</scope>
    <source>
        <strain evidence="13">ATCC 19567 / DSM 133 / F</strain>
    </source>
</reference>
<protein>
    <submittedName>
        <fullName evidence="12">Putative membrane protein</fullName>
    </submittedName>
</protein>
<organism evidence="12 13">
    <name type="scientific">Blastochloris viridis</name>
    <name type="common">Rhodopseudomonas viridis</name>
    <dbReference type="NCBI Taxonomy" id="1079"/>
    <lineage>
        <taxon>Bacteria</taxon>
        <taxon>Pseudomonadati</taxon>
        <taxon>Pseudomonadota</taxon>
        <taxon>Alphaproteobacteria</taxon>
        <taxon>Hyphomicrobiales</taxon>
        <taxon>Blastochloridaceae</taxon>
        <taxon>Blastochloris</taxon>
    </lineage>
</organism>
<feature type="transmembrane region" description="Helical" evidence="9">
    <location>
        <begin position="12"/>
        <end position="34"/>
    </location>
</feature>
<feature type="transmembrane region" description="Helical" evidence="9">
    <location>
        <begin position="295"/>
        <end position="320"/>
    </location>
</feature>
<evidence type="ECO:0000256" key="2">
    <source>
        <dbReference type="ARBA" id="ARBA00022475"/>
    </source>
</evidence>
<dbReference type="RefSeq" id="WP_055037806.1">
    <property type="nucleotide sequence ID" value="NZ_AP014854.2"/>
</dbReference>
<evidence type="ECO:0000256" key="7">
    <source>
        <dbReference type="ARBA" id="ARBA00023136"/>
    </source>
</evidence>
<feature type="region of interest" description="Disordered" evidence="8">
    <location>
        <begin position="537"/>
        <end position="565"/>
    </location>
</feature>
<dbReference type="InterPro" id="IPR038731">
    <property type="entry name" value="RgtA/B/C-like"/>
</dbReference>
<reference evidence="12" key="2">
    <citation type="submission" date="2015-11" db="EMBL/GenBank/DDBJ databases">
        <authorList>
            <person name="Zhang Y."/>
            <person name="Guo Z."/>
        </authorList>
    </citation>
    <scope>NUCLEOTIDE SEQUENCE</scope>
    <source>
        <strain evidence="12">1</strain>
    </source>
</reference>
<sequence>MLTTSARCEPGARIADIAALGVLGALFVVSLLTFRHYGLGWDDYTHAEYGELLLSYYASGFEDDRALSFVNLYYYGGGFDMLSGLVARGLQLDLFAARRLTGAVVGLIGIAITWRLGRRLGGHHAGLAAMVLLALCPLYYGHMFMNAKDVPFAVAMIGLLATLVRAFDEFPRPSWKTVLLFGLMLGLTLGTRIMGGLAAISVLIAALVLLMLEARRTGFIAAAKETGLFAAIMCCGLVPAYVVMGMVWPWAIVDPLNPIRAVLYFTSFWEVPWRELYEGSAVLVPEMPRSYVPTLFAVTMPEVFLVASSLGAALALHMLLRAEVTPGRRASAILLLCAAVVPIVVTVLSRPAMYNGIRHFVFIIPPLAVLGGWAVARLAEKLAGWPRLRIATLGAFGVAASVTAVDMVRLHPYQYAHYNHLVGGLEVADREFMLDYWGLAFKEAGEELRAEIGRRGLKPPAGGRWKVATCGPHNAARIALGPNFIVTYDTRGADFALMLGEYYCKRLPLRPLVEVKREGVTFAAIYDVRNADPLASVFSTPPLQAPPPKPQQAAGNAATPRPTAP</sequence>
<dbReference type="PATRIC" id="fig|1079.6.peg.2491"/>
<feature type="transmembrane region" description="Helical" evidence="9">
    <location>
        <begin position="122"/>
        <end position="141"/>
    </location>
</feature>
<dbReference type="EMBL" id="AP014854">
    <property type="protein sequence ID" value="BAR99916.1"/>
    <property type="molecule type" value="Genomic_DNA"/>
</dbReference>
<feature type="transmembrane region" description="Helical" evidence="9">
    <location>
        <begin position="228"/>
        <end position="251"/>
    </location>
</feature>
<dbReference type="EMBL" id="LN907867">
    <property type="protein sequence ID" value="CUU42819.1"/>
    <property type="molecule type" value="Genomic_DNA"/>
</dbReference>
<dbReference type="GO" id="GO:0005886">
    <property type="term" value="C:plasma membrane"/>
    <property type="evidence" value="ECO:0007669"/>
    <property type="project" value="UniProtKB-SubCell"/>
</dbReference>
<gene>
    <name evidence="11" type="ORF">BV133_2323</name>
    <name evidence="12" type="ORF">BVIRIDIS_18340</name>
</gene>
<evidence type="ECO:0000256" key="1">
    <source>
        <dbReference type="ARBA" id="ARBA00004651"/>
    </source>
</evidence>
<keyword evidence="13" id="KW-1185">Reference proteome</keyword>
<evidence type="ECO:0000256" key="6">
    <source>
        <dbReference type="ARBA" id="ARBA00022989"/>
    </source>
</evidence>
<feature type="transmembrane region" description="Helical" evidence="9">
    <location>
        <begin position="72"/>
        <end position="90"/>
    </location>
</feature>
<feature type="transmembrane region" description="Helical" evidence="9">
    <location>
        <begin position="97"/>
        <end position="116"/>
    </location>
</feature>
<dbReference type="STRING" id="1079.BVIR_2388"/>
<comment type="subcellular location">
    <subcellularLocation>
        <location evidence="1">Cell membrane</location>
        <topology evidence="1">Multi-pass membrane protein</topology>
    </subcellularLocation>
</comment>
<evidence type="ECO:0000313" key="11">
    <source>
        <dbReference type="EMBL" id="BAR99916.1"/>
    </source>
</evidence>
<keyword evidence="3" id="KW-0328">Glycosyltransferase</keyword>
<dbReference type="AlphaFoldDB" id="A0A0H5BHQ7"/>
<accession>A0A0H5BHQ7</accession>
<dbReference type="PANTHER" id="PTHR33908">
    <property type="entry name" value="MANNOSYLTRANSFERASE YKCB-RELATED"/>
    <property type="match status" value="1"/>
</dbReference>
<dbReference type="PANTHER" id="PTHR33908:SF11">
    <property type="entry name" value="MEMBRANE PROTEIN"/>
    <property type="match status" value="1"/>
</dbReference>
<dbReference type="Pfam" id="PF13231">
    <property type="entry name" value="PMT_2"/>
    <property type="match status" value="1"/>
</dbReference>
<keyword evidence="2" id="KW-1003">Cell membrane</keyword>
<proteinExistence type="predicted"/>
<dbReference type="OrthoDB" id="3760751at2"/>
<evidence type="ECO:0000313" key="12">
    <source>
        <dbReference type="EMBL" id="CUU42819.1"/>
    </source>
</evidence>
<feature type="transmembrane region" description="Helical" evidence="9">
    <location>
        <begin position="332"/>
        <end position="353"/>
    </location>
</feature>
<feature type="transmembrane region" description="Helical" evidence="9">
    <location>
        <begin position="150"/>
        <end position="167"/>
    </location>
</feature>
<feature type="transmembrane region" description="Helical" evidence="9">
    <location>
        <begin position="179"/>
        <end position="212"/>
    </location>
</feature>
<dbReference type="GO" id="GO:0016763">
    <property type="term" value="F:pentosyltransferase activity"/>
    <property type="evidence" value="ECO:0007669"/>
    <property type="project" value="TreeGrafter"/>
</dbReference>
<evidence type="ECO:0000259" key="10">
    <source>
        <dbReference type="Pfam" id="PF13231"/>
    </source>
</evidence>
<name>A0A0H5BHQ7_BLAVI</name>
<evidence type="ECO:0000256" key="5">
    <source>
        <dbReference type="ARBA" id="ARBA00022692"/>
    </source>
</evidence>
<keyword evidence="6 9" id="KW-1133">Transmembrane helix</keyword>
<dbReference type="Proteomes" id="UP000065734">
    <property type="component" value="Chromosome I"/>
</dbReference>
<keyword evidence="4" id="KW-0808">Transferase</keyword>
<dbReference type="KEGG" id="bvr:BVIR_2388"/>
<evidence type="ECO:0000256" key="3">
    <source>
        <dbReference type="ARBA" id="ARBA00022676"/>
    </source>
</evidence>
<evidence type="ECO:0000256" key="8">
    <source>
        <dbReference type="SAM" id="MobiDB-lite"/>
    </source>
</evidence>
<evidence type="ECO:0000256" key="9">
    <source>
        <dbReference type="SAM" id="Phobius"/>
    </source>
</evidence>
<dbReference type="GO" id="GO:0009103">
    <property type="term" value="P:lipopolysaccharide biosynthetic process"/>
    <property type="evidence" value="ECO:0007669"/>
    <property type="project" value="UniProtKB-ARBA"/>
</dbReference>
<reference evidence="11" key="1">
    <citation type="journal article" date="2015" name="Genome Announc.">
        <title>Complete Genome Sequence of the Bacteriochlorophyll b-Producing Photosynthetic Bacterium Blastochloris viridis.</title>
        <authorList>
            <person name="Tsukatani Y."/>
            <person name="Hirose Y."/>
            <person name="Harada J."/>
            <person name="Misawa N."/>
            <person name="Mori K."/>
            <person name="Inoue K."/>
            <person name="Tamiaki H."/>
        </authorList>
    </citation>
    <scope>NUCLEOTIDE SEQUENCE [LARGE SCALE GENOMIC DNA]</scope>
    <source>
        <strain evidence="11">DSM 133</strain>
    </source>
</reference>
<keyword evidence="5 9" id="KW-0812">Transmembrane</keyword>
<feature type="domain" description="Glycosyltransferase RgtA/B/C/D-like" evidence="10">
    <location>
        <begin position="97"/>
        <end position="213"/>
    </location>
</feature>
<keyword evidence="7 9" id="KW-0472">Membrane</keyword>
<dbReference type="InterPro" id="IPR050297">
    <property type="entry name" value="LipidA_mod_glycosyltrf_83"/>
</dbReference>